<evidence type="ECO:0000256" key="2">
    <source>
        <dbReference type="ARBA" id="ARBA00023125"/>
    </source>
</evidence>
<keyword evidence="3" id="KW-0804">Transcription</keyword>
<dbReference type="InterPro" id="IPR036390">
    <property type="entry name" value="WH_DNA-bd_sf"/>
</dbReference>
<dbReference type="InterPro" id="IPR011008">
    <property type="entry name" value="Dimeric_a/b-barrel"/>
</dbReference>
<evidence type="ECO:0000259" key="4">
    <source>
        <dbReference type="PROSITE" id="PS50956"/>
    </source>
</evidence>
<evidence type="ECO:0000256" key="3">
    <source>
        <dbReference type="ARBA" id="ARBA00023163"/>
    </source>
</evidence>
<feature type="domain" description="HTH asnC-type" evidence="4">
    <location>
        <begin position="1"/>
        <end position="44"/>
    </location>
</feature>
<dbReference type="EMBL" id="VKDK01000019">
    <property type="protein sequence ID" value="TRX59884.1"/>
    <property type="molecule type" value="Genomic_DNA"/>
</dbReference>
<dbReference type="Gene3D" id="3.30.70.920">
    <property type="match status" value="1"/>
</dbReference>
<dbReference type="InterPro" id="IPR019888">
    <property type="entry name" value="Tscrpt_reg_AsnC-like"/>
</dbReference>
<dbReference type="PANTHER" id="PTHR30154">
    <property type="entry name" value="LEUCINE-RESPONSIVE REGULATORY PROTEIN"/>
    <property type="match status" value="1"/>
</dbReference>
<dbReference type="GO" id="GO:0043565">
    <property type="term" value="F:sequence-specific DNA binding"/>
    <property type="evidence" value="ECO:0007669"/>
    <property type="project" value="InterPro"/>
</dbReference>
<dbReference type="PROSITE" id="PS50956">
    <property type="entry name" value="HTH_ASNC_2"/>
    <property type="match status" value="1"/>
</dbReference>
<name>A0A553FRL6_9CORY</name>
<dbReference type="InterPro" id="IPR036388">
    <property type="entry name" value="WH-like_DNA-bd_sf"/>
</dbReference>
<dbReference type="AlphaFoldDB" id="A0A553FRL6"/>
<evidence type="ECO:0000313" key="5">
    <source>
        <dbReference type="EMBL" id="TRX59884.1"/>
    </source>
</evidence>
<dbReference type="SUPFAM" id="SSF54909">
    <property type="entry name" value="Dimeric alpha+beta barrel"/>
    <property type="match status" value="1"/>
</dbReference>
<accession>A0A553FRL6</accession>
<dbReference type="Gene3D" id="1.10.10.10">
    <property type="entry name" value="Winged helix-like DNA-binding domain superfamily/Winged helix DNA-binding domain"/>
    <property type="match status" value="1"/>
</dbReference>
<proteinExistence type="predicted"/>
<keyword evidence="1" id="KW-0805">Transcription regulation</keyword>
<protein>
    <submittedName>
        <fullName evidence="5">Lrp/AsnC family transcriptional regulator</fullName>
    </submittedName>
</protein>
<evidence type="ECO:0000313" key="6">
    <source>
        <dbReference type="Proteomes" id="UP000320443"/>
    </source>
</evidence>
<dbReference type="Proteomes" id="UP000320443">
    <property type="component" value="Unassembled WGS sequence"/>
</dbReference>
<keyword evidence="2" id="KW-0238">DNA-binding</keyword>
<reference evidence="5 6" key="1">
    <citation type="submission" date="2019-07" db="EMBL/GenBank/DDBJ databases">
        <title>Draft genome of C. aurimucosum strain 2274.</title>
        <authorList>
            <person name="Pacheco L.G.C."/>
            <person name="Aguiar E.R.G.R."/>
            <person name="Santos C.S."/>
            <person name="Rocha D.J.P.G."/>
            <person name="Sant'Anna L.O."/>
            <person name="Mattos-Guaraldi A.L."/>
            <person name="Santos L.S."/>
        </authorList>
    </citation>
    <scope>NUCLEOTIDE SEQUENCE [LARGE SCALE GENOMIC DNA]</scope>
    <source>
        <strain evidence="5 6">2274</strain>
    </source>
</reference>
<dbReference type="SMART" id="SM00344">
    <property type="entry name" value="HTH_ASNC"/>
    <property type="match status" value="1"/>
</dbReference>
<organism evidence="5 6">
    <name type="scientific">Corynebacterium hiratae</name>
    <dbReference type="NCBI Taxonomy" id="3139423"/>
    <lineage>
        <taxon>Bacteria</taxon>
        <taxon>Bacillati</taxon>
        <taxon>Actinomycetota</taxon>
        <taxon>Actinomycetes</taxon>
        <taxon>Mycobacteriales</taxon>
        <taxon>Corynebacteriaceae</taxon>
        <taxon>Corynebacterium</taxon>
    </lineage>
</organism>
<dbReference type="GO" id="GO:0043200">
    <property type="term" value="P:response to amino acid"/>
    <property type="evidence" value="ECO:0007669"/>
    <property type="project" value="TreeGrafter"/>
</dbReference>
<dbReference type="PANTHER" id="PTHR30154:SF34">
    <property type="entry name" value="TRANSCRIPTIONAL REGULATOR AZLB"/>
    <property type="match status" value="1"/>
</dbReference>
<dbReference type="Pfam" id="PF13412">
    <property type="entry name" value="HTH_24"/>
    <property type="match status" value="1"/>
</dbReference>
<comment type="caution">
    <text evidence="5">The sequence shown here is derived from an EMBL/GenBank/DDBJ whole genome shotgun (WGS) entry which is preliminary data.</text>
</comment>
<dbReference type="SUPFAM" id="SSF46785">
    <property type="entry name" value="Winged helix' DNA-binding domain"/>
    <property type="match status" value="1"/>
</dbReference>
<dbReference type="InterPro" id="IPR000485">
    <property type="entry name" value="AsnC-type_HTH_dom"/>
</dbReference>
<dbReference type="GO" id="GO:0005829">
    <property type="term" value="C:cytosol"/>
    <property type="evidence" value="ECO:0007669"/>
    <property type="project" value="TreeGrafter"/>
</dbReference>
<gene>
    <name evidence="5" type="ORF">FNY97_10215</name>
</gene>
<evidence type="ECO:0000256" key="1">
    <source>
        <dbReference type="ARBA" id="ARBA00023015"/>
    </source>
</evidence>
<dbReference type="InterPro" id="IPR019887">
    <property type="entry name" value="Tscrpt_reg_AsnC/Lrp_C"/>
</dbReference>
<keyword evidence="6" id="KW-1185">Reference proteome</keyword>
<dbReference type="Pfam" id="PF01037">
    <property type="entry name" value="AsnC_trans_reg"/>
    <property type="match status" value="1"/>
</dbReference>
<sequence>MVNELADAVHLSPSTCIRRVHALEDAGIIRGYVALFVPTKVGKGFTAYARVWLTSQDLETVERFIQESQPLPEAVECHLMAGECDVMLRIVAADLTAYRQFQIDHLTRIDCVHNAKTEVHMEQVKLTSELSV</sequence>